<dbReference type="RefSeq" id="WP_176954439.1">
    <property type="nucleotide sequence ID" value="NZ_FMZO01000008.1"/>
</dbReference>
<feature type="domain" description="Gingipain" evidence="2">
    <location>
        <begin position="398"/>
        <end position="775"/>
    </location>
</feature>
<dbReference type="GO" id="GO:0006508">
    <property type="term" value="P:proteolysis"/>
    <property type="evidence" value="ECO:0007669"/>
    <property type="project" value="InterPro"/>
</dbReference>
<accession>A0A1G6U509</accession>
<dbReference type="InterPro" id="IPR029030">
    <property type="entry name" value="Caspase-like_dom_sf"/>
</dbReference>
<dbReference type="Pfam" id="PF01364">
    <property type="entry name" value="Peptidase_C25"/>
    <property type="match status" value="1"/>
</dbReference>
<evidence type="ECO:0000259" key="3">
    <source>
        <dbReference type="Pfam" id="PF07705"/>
    </source>
</evidence>
<evidence type="ECO:0000256" key="1">
    <source>
        <dbReference type="SAM" id="SignalP"/>
    </source>
</evidence>
<dbReference type="SUPFAM" id="SSF52129">
    <property type="entry name" value="Caspase-like"/>
    <property type="match status" value="1"/>
</dbReference>
<protein>
    <submittedName>
        <fullName evidence="4">CARDB protein</fullName>
    </submittedName>
</protein>
<feature type="signal peptide" evidence="1">
    <location>
        <begin position="1"/>
        <end position="18"/>
    </location>
</feature>
<sequence length="1683" mass="185194">MKKLLTIGLLIFSIAAGAQQFGNEWIDYSKTYYKFKIAANGLYRIPAATLAAANLGTVDAAHFQLWRNGVEVPLYTSSGSGALGAGGYIEFWGQMNDGKVDNALYRLPEQQLSDAKSLFTDSSAYFLTVNPAGGNKRLSIVSANIPAGATPEPYFIYRADTSFSEQIHLGRPEGSGTGILYVASIEEGEGWASADISEGQSRSFQRNLYAYTGTGAPDATVQMNVAGNNAATRKAQLTVNGNLVFDQPLVNFDYAKLSRTMPAGMLTGGAEGFVITNAATVSSRMRVASVGVTYARKFDFGGAANFAFTLPARSSGYYLEISNFNFSGGAPVLYDKANGRRYAVDATNPLLLKVFLPAAGQTQDLVLVSQAAANIRQVSALESRTFVNYSTAQNQGNYLMITNSALLSGGDGSRPVDDYRDYRASAAGGGYNAKIYLVDQLTDQFAYGIQYHPLLVRNFLRFARSKFSQQPGQAFLIGKGVSYVSSRVYPTNELAPQLAQLNLVPTFGYPASDVLLAAEGSSSQPLTPIGRLSVVNGNEISVYLEKIKQYEQHLASTPPGIDESAWKKAVIHIVGASDQSTQDLLGSLLGLHQKIIEDTLSGMNVENIIPSTVNQGQQLTERLANRINNGASLLTYFGHSSATTLGFNMEDPASYSNSGKYPVFNMMGCNVGDIFGYSTSRLSTLETVSEKYVLAKDRGSIGMMAGTSLGYISTLDIYNTRFYTLLAQKDYGKTLGELMVHAIAEVYKRPSGENDFLQRAQCEEYTLNGDPAIRLYQFDKPDYAVEDASVSIAPSFISVAETNFTVKARINNLGKAINKAVIVELRRTLPDGSSSVFKRDTLSPIHFADSLQYTIPIDPVKHKGQNKITISIDPENTIAELNKGNNVIVKDVYIYQDEIRPVYPYDYAIVNKQNIVFAASTADPFAQAKQYIMELDTTRLFNSPAKIILNKTIVGGLVEFQPSVTFQNDMVYYWRVADTPPANEEPHWNYASFIYTNGTQEGASQSHYHQLLESDFSGIQLAADRRYYFDSTLSSIGVNTGMYPANGQTTAWQLTVADVITQRGLLSPVQGETIRFYVVNNRNMKVIENEDLGSSGRYGSRRPIGVNGTVTPTFFEFDLTTINGRNSAMNFVDSIPAEYYIVLANSSVESNSLPGIWMGDTLFNGAGKSLYHKLKALGFAHIDEINKTSKYVFFFQNKTGKVIGEAFSQQPGEIVSQTVRVKTLNASGVISSPIFGPAKKWQSLIWEGTSQDSPNSDNVKLEVVGIDKDGKGVSLMNDIAPVKSVVDISAIDARLYPGLRFILHISDTVNYTPYQLKDLKVYYTPVPEGTIAPGLYFSAKDTLDPGEPLNLGIAFKNVSNSAFDSVNVKLSIRNQNNIETVIPVLKQKQLLAGDTIKLIVPLDTKKFLGKNTVFLEFNPNNAPLEQYHFNNFFYKDIYVRSDSVNPYIDVTFDGTHILNKDIVSAKPDILVKLTDDAKWLLLDNPDLIKVQLIDKTRDITYNYKVGTDTLRFTPAGQSDGNMAMMNFKPHMDDGDYELAIAAKDKSGNASGQVQYRVGFQVINKPMISNMLNYPNPFTTATAFVFTLTGSEVPQNIRIQILTITGKIVREITQAELGPLRIGRNITEFRWDGTDQYGQKVANGVYLYRVITNLNGKSLEKYKAKDDNTDKYFNKGYGKMYFMR</sequence>
<dbReference type="InterPro" id="IPR001769">
    <property type="entry name" value="Gingipain"/>
</dbReference>
<dbReference type="Proteomes" id="UP000198757">
    <property type="component" value="Unassembled WGS sequence"/>
</dbReference>
<feature type="domain" description="CARDB" evidence="3">
    <location>
        <begin position="798"/>
        <end position="888"/>
    </location>
</feature>
<dbReference type="Pfam" id="PF07705">
    <property type="entry name" value="CARDB"/>
    <property type="match status" value="1"/>
</dbReference>
<dbReference type="EMBL" id="FMZO01000008">
    <property type="protein sequence ID" value="SDD36512.1"/>
    <property type="molecule type" value="Genomic_DNA"/>
</dbReference>
<keyword evidence="1" id="KW-0732">Signal</keyword>
<gene>
    <name evidence="4" type="ORF">SAMN04487894_108152</name>
</gene>
<dbReference type="InterPro" id="IPR011635">
    <property type="entry name" value="CARDB"/>
</dbReference>
<keyword evidence="5" id="KW-1185">Reference proteome</keyword>
<reference evidence="5" key="1">
    <citation type="submission" date="2016-10" db="EMBL/GenBank/DDBJ databases">
        <authorList>
            <person name="Varghese N."/>
            <person name="Submissions S."/>
        </authorList>
    </citation>
    <scope>NUCLEOTIDE SEQUENCE [LARGE SCALE GENOMIC DNA]</scope>
    <source>
        <strain evidence="5">DSM 25811 / CCM 8410 / LMG 26954 / E90</strain>
    </source>
</reference>
<proteinExistence type="predicted"/>
<evidence type="ECO:0000259" key="2">
    <source>
        <dbReference type="Pfam" id="PF01364"/>
    </source>
</evidence>
<dbReference type="GO" id="GO:0008234">
    <property type="term" value="F:cysteine-type peptidase activity"/>
    <property type="evidence" value="ECO:0007669"/>
    <property type="project" value="InterPro"/>
</dbReference>
<dbReference type="Gene3D" id="2.60.40.4070">
    <property type="match status" value="1"/>
</dbReference>
<feature type="chain" id="PRO_5011523119" evidence="1">
    <location>
        <begin position="19"/>
        <end position="1683"/>
    </location>
</feature>
<dbReference type="Gene3D" id="2.60.40.10">
    <property type="entry name" value="Immunoglobulins"/>
    <property type="match status" value="1"/>
</dbReference>
<evidence type="ECO:0000313" key="4">
    <source>
        <dbReference type="EMBL" id="SDD36512.1"/>
    </source>
</evidence>
<name>A0A1G6U509_NIADE</name>
<dbReference type="STRING" id="1285928.SAMN04487894_108152"/>
<organism evidence="4 5">
    <name type="scientific">Niabella drilacis (strain DSM 25811 / CCM 8410 / CCUG 62505 / LMG 26954 / E90)</name>
    <dbReference type="NCBI Taxonomy" id="1285928"/>
    <lineage>
        <taxon>Bacteria</taxon>
        <taxon>Pseudomonadati</taxon>
        <taxon>Bacteroidota</taxon>
        <taxon>Chitinophagia</taxon>
        <taxon>Chitinophagales</taxon>
        <taxon>Chitinophagaceae</taxon>
        <taxon>Niabella</taxon>
    </lineage>
</organism>
<evidence type="ECO:0000313" key="5">
    <source>
        <dbReference type="Proteomes" id="UP000198757"/>
    </source>
</evidence>
<dbReference type="Gene3D" id="3.40.50.1460">
    <property type="match status" value="1"/>
</dbReference>
<dbReference type="InterPro" id="IPR013783">
    <property type="entry name" value="Ig-like_fold"/>
</dbReference>